<comment type="catalytic activity">
    <reaction evidence="9">
        <text>L-seryl-[protein] + ATP = O-phospho-L-seryl-[protein] + ADP + H(+)</text>
        <dbReference type="Rhea" id="RHEA:17989"/>
        <dbReference type="Rhea" id="RHEA-COMP:9863"/>
        <dbReference type="Rhea" id="RHEA-COMP:11604"/>
        <dbReference type="ChEBI" id="CHEBI:15378"/>
        <dbReference type="ChEBI" id="CHEBI:29999"/>
        <dbReference type="ChEBI" id="CHEBI:30616"/>
        <dbReference type="ChEBI" id="CHEBI:83421"/>
        <dbReference type="ChEBI" id="CHEBI:456216"/>
        <dbReference type="EC" id="2.7.11.1"/>
    </reaction>
</comment>
<reference evidence="13" key="1">
    <citation type="journal article" date="2020" name="Nat. Ecol. Evol.">
        <title>Deeply conserved synteny resolves early events in vertebrate evolution.</title>
        <authorList>
            <person name="Simakov O."/>
            <person name="Marletaz F."/>
            <person name="Yue J.X."/>
            <person name="O'Connell B."/>
            <person name="Jenkins J."/>
            <person name="Brandt A."/>
            <person name="Calef R."/>
            <person name="Tung C.H."/>
            <person name="Huang T.K."/>
            <person name="Schmutz J."/>
            <person name="Satoh N."/>
            <person name="Yu J.K."/>
            <person name="Putnam N.H."/>
            <person name="Green R.E."/>
            <person name="Rokhsar D.S."/>
        </authorList>
    </citation>
    <scope>NUCLEOTIDE SEQUENCE [LARGE SCALE GENOMIC DNA]</scope>
    <source>
        <strain evidence="13">S238N-H82</strain>
    </source>
</reference>
<comment type="catalytic activity">
    <reaction evidence="8">
        <text>L-threonyl-[protein] + ATP = O-phospho-L-threonyl-[protein] + ADP + H(+)</text>
        <dbReference type="Rhea" id="RHEA:46608"/>
        <dbReference type="Rhea" id="RHEA-COMP:11060"/>
        <dbReference type="Rhea" id="RHEA-COMP:11605"/>
        <dbReference type="ChEBI" id="CHEBI:15378"/>
        <dbReference type="ChEBI" id="CHEBI:30013"/>
        <dbReference type="ChEBI" id="CHEBI:30616"/>
        <dbReference type="ChEBI" id="CHEBI:61977"/>
        <dbReference type="ChEBI" id="CHEBI:456216"/>
        <dbReference type="EC" id="2.7.11.1"/>
    </reaction>
</comment>
<dbReference type="GO" id="GO:0004674">
    <property type="term" value="F:protein serine/threonine kinase activity"/>
    <property type="evidence" value="ECO:0000318"/>
    <property type="project" value="GO_Central"/>
</dbReference>
<protein>
    <recommendedName>
        <fullName evidence="2">non-specific serine/threonine protein kinase</fullName>
        <ecNumber evidence="2">2.7.11.1</ecNumber>
    </recommendedName>
</protein>
<feature type="region of interest" description="Disordered" evidence="11">
    <location>
        <begin position="546"/>
        <end position="565"/>
    </location>
</feature>
<keyword evidence="13" id="KW-1185">Reference proteome</keyword>
<accession>A0A9J7LFE1</accession>
<feature type="region of interest" description="Disordered" evidence="11">
    <location>
        <begin position="289"/>
        <end position="492"/>
    </location>
</feature>
<sequence>MEDYEILTQLGKGASGAVFLARKANTKKMLALKKIQVDTSRKTRTKESLLREAKILSKLQHSHIVAYHDSFFDKEEEYLYIVQDYCDGGTLDERIHDKRQKGEFFPESQVMRWFIQIAMAVQYMHSMKILHRDLKTQNVFLTKKDCVKLGDFGISRMMEHTLDVAQTCVGTPCYLSPELCQDIPYSSKSDVWALGCLLYEMCALKPAFDANNLISLFYKIVKGTFDTVPDCFSPEMTDLIGTILSKSPEDRPSASAVLTLPYVQDQLKIFLEEKEELYRQMGEEKERKLGSLKFPDSHRKSLSAENLAQTSLEEKEDNKERPQRCKTAPLRRSQHEEEIFSESKSIPNNDTLSDVEDKEGIEGKEAWKTNMSSEEEREIPSETSFVKVDQSISDSESSVEDREGREAWRTQTNTVEQTKETDGSRNMSSPISPREDSANYSQDYSDSDDDDEIEEDIPVSSSDEDIPEEIPEEIPEANRNRSNRESPLEVKDEEQLCDWVCTPDNDLQLQDMEDEYADDFEEYESDPELEDIINDARQAAELRATDEDFVEEPISPGPQASPKGTQAWKNVIKTKCIEELGADLFQEMRGQLEQGVKVEDLRPKIELMAGSELMETCYLVDLFTEEQACS</sequence>
<keyword evidence="6" id="KW-0418">Kinase</keyword>
<dbReference type="RefSeq" id="XP_035681802.1">
    <property type="nucleotide sequence ID" value="XM_035825909.1"/>
</dbReference>
<dbReference type="EC" id="2.7.11.1" evidence="2"/>
<feature type="compositionally biased region" description="Basic and acidic residues" evidence="11">
    <location>
        <begin position="358"/>
        <end position="367"/>
    </location>
</feature>
<dbReference type="PROSITE" id="PS00108">
    <property type="entry name" value="PROTEIN_KINASE_ST"/>
    <property type="match status" value="1"/>
</dbReference>
<evidence type="ECO:0000313" key="13">
    <source>
        <dbReference type="Proteomes" id="UP000001554"/>
    </source>
</evidence>
<feature type="compositionally biased region" description="Basic and acidic residues" evidence="11">
    <location>
        <begin position="476"/>
        <end position="492"/>
    </location>
</feature>
<dbReference type="KEGG" id="bfo:118419503"/>
<dbReference type="AlphaFoldDB" id="A0A9J7LFE1"/>
<evidence type="ECO:0000313" key="14">
    <source>
        <dbReference type="RefSeq" id="XP_035681802.1"/>
    </source>
</evidence>
<evidence type="ECO:0000256" key="11">
    <source>
        <dbReference type="SAM" id="MobiDB-lite"/>
    </source>
</evidence>
<evidence type="ECO:0000256" key="4">
    <source>
        <dbReference type="ARBA" id="ARBA00022679"/>
    </source>
</evidence>
<evidence type="ECO:0000256" key="10">
    <source>
        <dbReference type="PROSITE-ProRule" id="PRU10141"/>
    </source>
</evidence>
<dbReference type="OMA" id="CEDTVSC"/>
<dbReference type="GeneID" id="118419503"/>
<keyword evidence="7 10" id="KW-0067">ATP-binding</keyword>
<comment type="similarity">
    <text evidence="1">Belongs to the protein kinase superfamily. NEK Ser/Thr protein kinase family. NIMA subfamily.</text>
</comment>
<keyword evidence="5 10" id="KW-0547">Nucleotide-binding</keyword>
<dbReference type="Proteomes" id="UP000001554">
    <property type="component" value="Chromosome 7"/>
</dbReference>
<dbReference type="SMART" id="SM00220">
    <property type="entry name" value="S_TKc"/>
    <property type="match status" value="1"/>
</dbReference>
<dbReference type="GO" id="GO:0005634">
    <property type="term" value="C:nucleus"/>
    <property type="evidence" value="ECO:0000318"/>
    <property type="project" value="GO_Central"/>
</dbReference>
<feature type="binding site" evidence="10">
    <location>
        <position position="33"/>
    </location>
    <ligand>
        <name>ATP</name>
        <dbReference type="ChEBI" id="CHEBI:30616"/>
    </ligand>
</feature>
<proteinExistence type="inferred from homology"/>
<evidence type="ECO:0000256" key="3">
    <source>
        <dbReference type="ARBA" id="ARBA00022527"/>
    </source>
</evidence>
<feature type="compositionally biased region" description="Basic and acidic residues" evidence="11">
    <location>
        <begin position="312"/>
        <end position="323"/>
    </location>
</feature>
<feature type="compositionally biased region" description="Polar residues" evidence="11">
    <location>
        <begin position="342"/>
        <end position="352"/>
    </location>
</feature>
<evidence type="ECO:0000256" key="1">
    <source>
        <dbReference type="ARBA" id="ARBA00010886"/>
    </source>
</evidence>
<organism evidence="13 14">
    <name type="scientific">Branchiostoma floridae</name>
    <name type="common">Florida lancelet</name>
    <name type="synonym">Amphioxus</name>
    <dbReference type="NCBI Taxonomy" id="7739"/>
    <lineage>
        <taxon>Eukaryota</taxon>
        <taxon>Metazoa</taxon>
        <taxon>Chordata</taxon>
        <taxon>Cephalochordata</taxon>
        <taxon>Leptocardii</taxon>
        <taxon>Amphioxiformes</taxon>
        <taxon>Branchiostomatidae</taxon>
        <taxon>Branchiostoma</taxon>
    </lineage>
</organism>
<dbReference type="Pfam" id="PF00069">
    <property type="entry name" value="Pkinase"/>
    <property type="match status" value="1"/>
</dbReference>
<dbReference type="InterPro" id="IPR008271">
    <property type="entry name" value="Ser/Thr_kinase_AS"/>
</dbReference>
<feature type="domain" description="Protein kinase" evidence="12">
    <location>
        <begin position="4"/>
        <end position="263"/>
    </location>
</feature>
<feature type="compositionally biased region" description="Acidic residues" evidence="11">
    <location>
        <begin position="445"/>
        <end position="475"/>
    </location>
</feature>
<dbReference type="OrthoDB" id="248923at2759"/>
<dbReference type="InterPro" id="IPR000719">
    <property type="entry name" value="Prot_kinase_dom"/>
</dbReference>
<evidence type="ECO:0000256" key="9">
    <source>
        <dbReference type="ARBA" id="ARBA00048679"/>
    </source>
</evidence>
<dbReference type="PANTHER" id="PTHR44899:SF3">
    <property type="entry name" value="SERINE_THREONINE-PROTEIN KINASE NEK1"/>
    <property type="match status" value="1"/>
</dbReference>
<dbReference type="SUPFAM" id="SSF56112">
    <property type="entry name" value="Protein kinase-like (PK-like)"/>
    <property type="match status" value="1"/>
</dbReference>
<dbReference type="FunFam" id="1.10.510.10:FF:001332">
    <property type="entry name" value="Serine/threonine-protein kinase Nek1"/>
    <property type="match status" value="1"/>
</dbReference>
<evidence type="ECO:0000256" key="8">
    <source>
        <dbReference type="ARBA" id="ARBA00047899"/>
    </source>
</evidence>
<dbReference type="InterPro" id="IPR017441">
    <property type="entry name" value="Protein_kinase_ATP_BS"/>
</dbReference>
<evidence type="ECO:0000256" key="2">
    <source>
        <dbReference type="ARBA" id="ARBA00012513"/>
    </source>
</evidence>
<gene>
    <name evidence="14" type="primary">LOC118419503</name>
</gene>
<keyword evidence="4" id="KW-0808">Transferase</keyword>
<feature type="compositionally biased region" description="Basic and acidic residues" evidence="11">
    <location>
        <begin position="399"/>
        <end position="408"/>
    </location>
</feature>
<feature type="compositionally biased region" description="Basic and acidic residues" evidence="11">
    <location>
        <begin position="289"/>
        <end position="299"/>
    </location>
</feature>
<evidence type="ECO:0000259" key="12">
    <source>
        <dbReference type="PROSITE" id="PS50011"/>
    </source>
</evidence>
<keyword evidence="3" id="KW-0723">Serine/threonine-protein kinase</keyword>
<evidence type="ECO:0000256" key="5">
    <source>
        <dbReference type="ARBA" id="ARBA00022741"/>
    </source>
</evidence>
<evidence type="ECO:0000256" key="7">
    <source>
        <dbReference type="ARBA" id="ARBA00022840"/>
    </source>
</evidence>
<dbReference type="InterPro" id="IPR011009">
    <property type="entry name" value="Kinase-like_dom_sf"/>
</dbReference>
<name>A0A9J7LFE1_BRAFL</name>
<dbReference type="GO" id="GO:0005524">
    <property type="term" value="F:ATP binding"/>
    <property type="evidence" value="ECO:0007669"/>
    <property type="project" value="UniProtKB-UniRule"/>
</dbReference>
<dbReference type="PANTHER" id="PTHR44899">
    <property type="entry name" value="CAMK FAMILY PROTEIN KINASE"/>
    <property type="match status" value="1"/>
</dbReference>
<dbReference type="PROSITE" id="PS00107">
    <property type="entry name" value="PROTEIN_KINASE_ATP"/>
    <property type="match status" value="1"/>
</dbReference>
<dbReference type="FunFam" id="3.30.200.20:FF:000042">
    <property type="entry name" value="Aurora kinase A"/>
    <property type="match status" value="1"/>
</dbReference>
<dbReference type="CDD" id="cd08215">
    <property type="entry name" value="STKc_Nek"/>
    <property type="match status" value="1"/>
</dbReference>
<dbReference type="PROSITE" id="PS50011">
    <property type="entry name" value="PROTEIN_KINASE_DOM"/>
    <property type="match status" value="1"/>
</dbReference>
<reference evidence="14" key="2">
    <citation type="submission" date="2025-08" db="UniProtKB">
        <authorList>
            <consortium name="RefSeq"/>
        </authorList>
    </citation>
    <scope>IDENTIFICATION</scope>
    <source>
        <strain evidence="14">S238N-H82</strain>
        <tissue evidence="14">Testes</tissue>
    </source>
</reference>
<dbReference type="Gene3D" id="1.10.510.10">
    <property type="entry name" value="Transferase(Phosphotransferase) domain 1"/>
    <property type="match status" value="1"/>
</dbReference>
<dbReference type="InterPro" id="IPR051131">
    <property type="entry name" value="NEK_Ser/Thr_kinase_NIMA"/>
</dbReference>
<evidence type="ECO:0000256" key="6">
    <source>
        <dbReference type="ARBA" id="ARBA00022777"/>
    </source>
</evidence>